<organism evidence="2 3">
    <name type="scientific">Panicum miliaceum</name>
    <name type="common">Proso millet</name>
    <name type="synonym">Broomcorn millet</name>
    <dbReference type="NCBI Taxonomy" id="4540"/>
    <lineage>
        <taxon>Eukaryota</taxon>
        <taxon>Viridiplantae</taxon>
        <taxon>Streptophyta</taxon>
        <taxon>Embryophyta</taxon>
        <taxon>Tracheophyta</taxon>
        <taxon>Spermatophyta</taxon>
        <taxon>Magnoliopsida</taxon>
        <taxon>Liliopsida</taxon>
        <taxon>Poales</taxon>
        <taxon>Poaceae</taxon>
        <taxon>PACMAD clade</taxon>
        <taxon>Panicoideae</taxon>
        <taxon>Panicodae</taxon>
        <taxon>Paniceae</taxon>
        <taxon>Panicinae</taxon>
        <taxon>Panicum</taxon>
        <taxon>Panicum sect. Panicum</taxon>
    </lineage>
</organism>
<dbReference type="AlphaFoldDB" id="A0A3L6PFC4"/>
<evidence type="ECO:0000313" key="2">
    <source>
        <dbReference type="EMBL" id="RLM55669.1"/>
    </source>
</evidence>
<feature type="compositionally biased region" description="Low complexity" evidence="1">
    <location>
        <begin position="124"/>
        <end position="136"/>
    </location>
</feature>
<proteinExistence type="predicted"/>
<name>A0A3L6PFC4_PANMI</name>
<gene>
    <name evidence="2" type="ORF">C2845_PM10G14890</name>
</gene>
<keyword evidence="3" id="KW-1185">Reference proteome</keyword>
<evidence type="ECO:0000313" key="3">
    <source>
        <dbReference type="Proteomes" id="UP000275267"/>
    </source>
</evidence>
<dbReference type="Proteomes" id="UP000275267">
    <property type="component" value="Unassembled WGS sequence"/>
</dbReference>
<sequence length="146" mass="15611">MLVFVADACWAGPQREQAVMGRPIQSPRSYFSAIGSRTDGPRKPLRTVGDGIRIHLPLSSPEVGQLIAAAPKRRHGRQSSRRPQREAARSARRRPSAAGGGLGATSRQRIWGRPAQGSEPPADPGQLARGQRAAAGPRGGWSWAAH</sequence>
<accession>A0A3L6PFC4</accession>
<reference evidence="3" key="1">
    <citation type="journal article" date="2019" name="Nat. Commun.">
        <title>The genome of broomcorn millet.</title>
        <authorList>
            <person name="Zou C."/>
            <person name="Miki D."/>
            <person name="Li D."/>
            <person name="Tang Q."/>
            <person name="Xiao L."/>
            <person name="Rajput S."/>
            <person name="Deng P."/>
            <person name="Jia W."/>
            <person name="Huang R."/>
            <person name="Zhang M."/>
            <person name="Sun Y."/>
            <person name="Hu J."/>
            <person name="Fu X."/>
            <person name="Schnable P.S."/>
            <person name="Li F."/>
            <person name="Zhang H."/>
            <person name="Feng B."/>
            <person name="Zhu X."/>
            <person name="Liu R."/>
            <person name="Schnable J.C."/>
            <person name="Zhu J.-K."/>
            <person name="Zhang H."/>
        </authorList>
    </citation>
    <scope>NUCLEOTIDE SEQUENCE [LARGE SCALE GENOMIC DNA]</scope>
</reference>
<evidence type="ECO:0000256" key="1">
    <source>
        <dbReference type="SAM" id="MobiDB-lite"/>
    </source>
</evidence>
<feature type="compositionally biased region" description="Basic residues" evidence="1">
    <location>
        <begin position="71"/>
        <end position="82"/>
    </location>
</feature>
<protein>
    <submittedName>
        <fullName evidence="2">Uncharacterized protein</fullName>
    </submittedName>
</protein>
<comment type="caution">
    <text evidence="2">The sequence shown here is derived from an EMBL/GenBank/DDBJ whole genome shotgun (WGS) entry which is preliminary data.</text>
</comment>
<feature type="region of interest" description="Disordered" evidence="1">
    <location>
        <begin position="63"/>
        <end position="146"/>
    </location>
</feature>
<dbReference type="EMBL" id="PQIB02000018">
    <property type="protein sequence ID" value="RLM55669.1"/>
    <property type="molecule type" value="Genomic_DNA"/>
</dbReference>